<gene>
    <name evidence="1" type="ORF">C2G38_2035911</name>
</gene>
<protein>
    <submittedName>
        <fullName evidence="1">Uncharacterized protein</fullName>
    </submittedName>
</protein>
<dbReference type="STRING" id="44941.A0A397VE77"/>
<name>A0A397VE77_9GLOM</name>
<dbReference type="OrthoDB" id="2399551at2759"/>
<reference evidence="1 2" key="1">
    <citation type="submission" date="2018-06" db="EMBL/GenBank/DDBJ databases">
        <title>Comparative genomics reveals the genomic features of Rhizophagus irregularis, R. cerebriforme, R. diaphanum and Gigaspora rosea, and their symbiotic lifestyle signature.</title>
        <authorList>
            <person name="Morin E."/>
            <person name="San Clemente H."/>
            <person name="Chen E.C.H."/>
            <person name="De La Providencia I."/>
            <person name="Hainaut M."/>
            <person name="Kuo A."/>
            <person name="Kohler A."/>
            <person name="Murat C."/>
            <person name="Tang N."/>
            <person name="Roy S."/>
            <person name="Loubradou J."/>
            <person name="Henrissat B."/>
            <person name="Grigoriev I.V."/>
            <person name="Corradi N."/>
            <person name="Roux C."/>
            <person name="Martin F.M."/>
        </authorList>
    </citation>
    <scope>NUCLEOTIDE SEQUENCE [LARGE SCALE GENOMIC DNA]</scope>
    <source>
        <strain evidence="1 2">DAOM 194757</strain>
    </source>
</reference>
<proteinExistence type="predicted"/>
<comment type="caution">
    <text evidence="1">The sequence shown here is derived from an EMBL/GenBank/DDBJ whole genome shotgun (WGS) entry which is preliminary data.</text>
</comment>
<sequence length="161" mass="18015">MTLSELLENLDSTTLYYCGLRASDIGACLYKIRDDSVKPRNFLGTDNEDNIEAILLDHEGHSLHEFIDGNDPLRPIIDFNLPIETLNAITPKVSRKEACKAIQIAFRDVCLEIHLKCDKKSITVSTSSDAKKISLHISTTGMRLKNIAQVAAFTELVRKKL</sequence>
<dbReference type="EMBL" id="QKWP01000463">
    <property type="protein sequence ID" value="RIB19627.1"/>
    <property type="molecule type" value="Genomic_DNA"/>
</dbReference>
<accession>A0A397VE77</accession>
<evidence type="ECO:0000313" key="1">
    <source>
        <dbReference type="EMBL" id="RIB19627.1"/>
    </source>
</evidence>
<evidence type="ECO:0000313" key="2">
    <source>
        <dbReference type="Proteomes" id="UP000266673"/>
    </source>
</evidence>
<organism evidence="1 2">
    <name type="scientific">Gigaspora rosea</name>
    <dbReference type="NCBI Taxonomy" id="44941"/>
    <lineage>
        <taxon>Eukaryota</taxon>
        <taxon>Fungi</taxon>
        <taxon>Fungi incertae sedis</taxon>
        <taxon>Mucoromycota</taxon>
        <taxon>Glomeromycotina</taxon>
        <taxon>Glomeromycetes</taxon>
        <taxon>Diversisporales</taxon>
        <taxon>Gigasporaceae</taxon>
        <taxon>Gigaspora</taxon>
    </lineage>
</organism>
<keyword evidence="2" id="KW-1185">Reference proteome</keyword>
<dbReference type="AlphaFoldDB" id="A0A397VE77"/>
<dbReference type="Proteomes" id="UP000266673">
    <property type="component" value="Unassembled WGS sequence"/>
</dbReference>